<dbReference type="InterPro" id="IPR034559">
    <property type="entry name" value="SPL_Clostridia"/>
</dbReference>
<dbReference type="PANTHER" id="PTHR37822:SF2">
    <property type="entry name" value="SPORE PHOTOPRODUCT LYASE"/>
    <property type="match status" value="1"/>
</dbReference>
<dbReference type="SFLD" id="SFLDG01079">
    <property type="entry name" value="spore_photoproduct_lyase_like"/>
    <property type="match status" value="1"/>
</dbReference>
<dbReference type="Gene3D" id="3.80.30.30">
    <property type="match status" value="1"/>
</dbReference>
<dbReference type="AlphaFoldDB" id="A0A9W6DA96"/>
<dbReference type="InterPro" id="IPR049539">
    <property type="entry name" value="SPL"/>
</dbReference>
<reference evidence="1" key="1">
    <citation type="journal article" date="2023" name="Int. J. Syst. Evol. Microbiol.">
        <title>&lt;i&gt;Clostridium folliculivorans&lt;/i&gt; sp. nov., isolated from soil samples of an organic paddy in Japan.</title>
        <authorList>
            <person name="Tazawa J."/>
            <person name="Kobayashi H."/>
            <person name="Tanizawa Y."/>
            <person name="Uchino A."/>
            <person name="Tanaka F."/>
            <person name="Urashima Y."/>
            <person name="Miura S."/>
            <person name="Sakamoto M."/>
            <person name="Ohkuma M."/>
            <person name="Tohno M."/>
        </authorList>
    </citation>
    <scope>NUCLEOTIDE SEQUENCE</scope>
    <source>
        <strain evidence="1">D1-1</strain>
    </source>
</reference>
<dbReference type="NCBIfam" id="TIGR04070">
    <property type="entry name" value="photo_TT_lyase"/>
    <property type="match status" value="1"/>
</dbReference>
<dbReference type="GO" id="GO:1904047">
    <property type="term" value="F:S-adenosyl-L-methionine binding"/>
    <property type="evidence" value="ECO:0007669"/>
    <property type="project" value="InterPro"/>
</dbReference>
<evidence type="ECO:0000313" key="2">
    <source>
        <dbReference type="Proteomes" id="UP001057868"/>
    </source>
</evidence>
<organism evidence="1 2">
    <name type="scientific">Clostridium folliculivorans</name>
    <dbReference type="NCBI Taxonomy" id="2886038"/>
    <lineage>
        <taxon>Bacteria</taxon>
        <taxon>Bacillati</taxon>
        <taxon>Bacillota</taxon>
        <taxon>Clostridia</taxon>
        <taxon>Eubacteriales</taxon>
        <taxon>Clostridiaceae</taxon>
        <taxon>Clostridium</taxon>
    </lineage>
</organism>
<gene>
    <name evidence="1" type="primary">splB</name>
    <name evidence="1" type="ORF">CFOLD11_18000</name>
</gene>
<name>A0A9W6DA96_9CLOT</name>
<accession>A0A9W6DA96</accession>
<dbReference type="InterPro" id="IPR023897">
    <property type="entry name" value="SPL_firmicutes"/>
</dbReference>
<dbReference type="SFLD" id="SFLDS00029">
    <property type="entry name" value="Radical_SAM"/>
    <property type="match status" value="1"/>
</dbReference>
<sequence length="370" mass="43066">MTCKYRRSVFIKTARGVNKYSVLAYLLCKDMFKPKRVIFEKDSLEYDMGKHILDKFKHNTHVEIINLNSNKIKQHIPGEDISSQYSEGKRTMVIGTKKSLKFQSCKPSAHYQLPLVSGCMGQCEYCYLNTKLGDKPFVKVHVNIDEILSQAQKYIDERSPEITIFEGSATSDPIVVEPYTHSLEKAITYFGKSENARFRFVTKYNDVDSLLKLEHNGHTEIRFSINTNTIINKFEHMTASRDKRIEASMKVAEAGYPTGFLIAPVFIYESWKEEYHDLLVELKSKLPKDLKYPVTFEVISHRYTTTAKNIILQVFPTSELPMNNEERSFKYGQFGYGKYVYPKESLSEIKEFFKKEIEELFTNKEIKYII</sequence>
<dbReference type="PANTHER" id="PTHR37822">
    <property type="entry name" value="SPORE PHOTOPRODUCT LYASE-RELATED"/>
    <property type="match status" value="1"/>
</dbReference>
<keyword evidence="1" id="KW-0456">Lyase</keyword>
<dbReference type="EMBL" id="BQXY01000002">
    <property type="protein sequence ID" value="GKU24974.1"/>
    <property type="molecule type" value="Genomic_DNA"/>
</dbReference>
<protein>
    <submittedName>
        <fullName evidence="1">Spore photoproduct lyase</fullName>
    </submittedName>
</protein>
<comment type="caution">
    <text evidence="1">The sequence shown here is derived from an EMBL/GenBank/DDBJ whole genome shotgun (WGS) entry which is preliminary data.</text>
</comment>
<proteinExistence type="predicted"/>
<dbReference type="Gene3D" id="3.40.50.12110">
    <property type="match status" value="1"/>
</dbReference>
<dbReference type="Proteomes" id="UP001057868">
    <property type="component" value="Unassembled WGS sequence"/>
</dbReference>
<dbReference type="GO" id="GO:0042601">
    <property type="term" value="C:endospore-forming forespore"/>
    <property type="evidence" value="ECO:0007669"/>
    <property type="project" value="TreeGrafter"/>
</dbReference>
<keyword evidence="2" id="KW-1185">Reference proteome</keyword>
<dbReference type="GO" id="GO:0051539">
    <property type="term" value="F:4 iron, 4 sulfur cluster binding"/>
    <property type="evidence" value="ECO:0007669"/>
    <property type="project" value="TreeGrafter"/>
</dbReference>
<dbReference type="SFLD" id="SFLDF00412">
    <property type="entry name" value="spore_photoproduct_lyase_2"/>
    <property type="match status" value="1"/>
</dbReference>
<evidence type="ECO:0000313" key="1">
    <source>
        <dbReference type="EMBL" id="GKU24974.1"/>
    </source>
</evidence>
<dbReference type="GO" id="GO:0003913">
    <property type="term" value="F:DNA photolyase activity"/>
    <property type="evidence" value="ECO:0007669"/>
    <property type="project" value="InterPro"/>
</dbReference>
<dbReference type="Pfam" id="PF20903">
    <property type="entry name" value="SPL"/>
    <property type="match status" value="1"/>
</dbReference>
<dbReference type="InterPro" id="IPR007197">
    <property type="entry name" value="rSAM"/>
</dbReference>